<comment type="catalytic activity">
    <reaction evidence="4">
        <text>a monoacylglycerol + H2O = glycerol + a fatty acid + H(+)</text>
        <dbReference type="Rhea" id="RHEA:15245"/>
        <dbReference type="ChEBI" id="CHEBI:15377"/>
        <dbReference type="ChEBI" id="CHEBI:15378"/>
        <dbReference type="ChEBI" id="CHEBI:17408"/>
        <dbReference type="ChEBI" id="CHEBI:17754"/>
        <dbReference type="ChEBI" id="CHEBI:28868"/>
    </reaction>
</comment>
<dbReference type="Pfam" id="PF01764">
    <property type="entry name" value="Lipase_3"/>
    <property type="match status" value="1"/>
</dbReference>
<keyword evidence="6" id="KW-0732">Signal</keyword>
<evidence type="ECO:0000256" key="6">
    <source>
        <dbReference type="SAM" id="SignalP"/>
    </source>
</evidence>
<dbReference type="Gene3D" id="3.40.50.1820">
    <property type="entry name" value="alpha/beta hydrolase"/>
    <property type="match status" value="1"/>
</dbReference>
<accession>A0A5K1K803</accession>
<dbReference type="PANTHER" id="PTHR45856">
    <property type="entry name" value="ALPHA/BETA-HYDROLASES SUPERFAMILY PROTEIN"/>
    <property type="match status" value="1"/>
</dbReference>
<proteinExistence type="inferred from homology"/>
<dbReference type="PANTHER" id="PTHR45856:SF25">
    <property type="entry name" value="FUNGAL LIPASE-LIKE DOMAIN-CONTAINING PROTEIN"/>
    <property type="match status" value="1"/>
</dbReference>
<name>A0A5K1K803_9APHY</name>
<evidence type="ECO:0000256" key="1">
    <source>
        <dbReference type="ARBA" id="ARBA00023157"/>
    </source>
</evidence>
<protein>
    <recommendedName>
        <fullName evidence="7">Fungal lipase-type domain-containing protein</fullName>
    </recommendedName>
</protein>
<evidence type="ECO:0000256" key="5">
    <source>
        <dbReference type="SAM" id="MobiDB-lite"/>
    </source>
</evidence>
<comment type="similarity">
    <text evidence="2">Belongs to the AB hydrolase superfamily. Lipase family. Class 3 subfamily.</text>
</comment>
<dbReference type="SUPFAM" id="SSF53474">
    <property type="entry name" value="alpha/beta-Hydrolases"/>
    <property type="match status" value="1"/>
</dbReference>
<evidence type="ECO:0000259" key="7">
    <source>
        <dbReference type="Pfam" id="PF01764"/>
    </source>
</evidence>
<dbReference type="CDD" id="cd00519">
    <property type="entry name" value="Lipase_3"/>
    <property type="match status" value="1"/>
</dbReference>
<evidence type="ECO:0000313" key="8">
    <source>
        <dbReference type="EMBL" id="VWP02113.1"/>
    </source>
</evidence>
<evidence type="ECO:0000256" key="2">
    <source>
        <dbReference type="ARBA" id="ARBA00043996"/>
    </source>
</evidence>
<comment type="catalytic activity">
    <reaction evidence="3">
        <text>a diacylglycerol + H2O = a monoacylglycerol + a fatty acid + H(+)</text>
        <dbReference type="Rhea" id="RHEA:32731"/>
        <dbReference type="ChEBI" id="CHEBI:15377"/>
        <dbReference type="ChEBI" id="CHEBI:15378"/>
        <dbReference type="ChEBI" id="CHEBI:17408"/>
        <dbReference type="ChEBI" id="CHEBI:18035"/>
        <dbReference type="ChEBI" id="CHEBI:28868"/>
    </reaction>
</comment>
<evidence type="ECO:0000256" key="3">
    <source>
        <dbReference type="ARBA" id="ARBA00047591"/>
    </source>
</evidence>
<evidence type="ECO:0000256" key="4">
    <source>
        <dbReference type="ARBA" id="ARBA00048461"/>
    </source>
</evidence>
<reference evidence="8" key="1">
    <citation type="submission" date="2019-10" db="EMBL/GenBank/DDBJ databases">
        <authorList>
            <person name="Nor Muhammad N."/>
        </authorList>
    </citation>
    <scope>NUCLEOTIDE SEQUENCE</scope>
</reference>
<feature type="chain" id="PRO_5023835934" description="Fungal lipase-type domain-containing protein" evidence="6">
    <location>
        <begin position="25"/>
        <end position="732"/>
    </location>
</feature>
<dbReference type="InterPro" id="IPR051218">
    <property type="entry name" value="Sec_MonoDiacylglyc_Lipase"/>
</dbReference>
<dbReference type="InterPro" id="IPR029058">
    <property type="entry name" value="AB_hydrolase_fold"/>
</dbReference>
<feature type="region of interest" description="Disordered" evidence="5">
    <location>
        <begin position="309"/>
        <end position="328"/>
    </location>
</feature>
<keyword evidence="1" id="KW-1015">Disulfide bond</keyword>
<feature type="domain" description="Fungal lipase-type" evidence="7">
    <location>
        <begin position="143"/>
        <end position="246"/>
    </location>
</feature>
<dbReference type="GO" id="GO:0006629">
    <property type="term" value="P:lipid metabolic process"/>
    <property type="evidence" value="ECO:0007669"/>
    <property type="project" value="InterPro"/>
</dbReference>
<dbReference type="EMBL" id="LR729937">
    <property type="protein sequence ID" value="VWP02113.1"/>
    <property type="molecule type" value="Genomic_DNA"/>
</dbReference>
<dbReference type="InterPro" id="IPR002921">
    <property type="entry name" value="Fungal_lipase-type"/>
</dbReference>
<sequence length="732" mass="78953">MTRFSKATLSAVVVGAFLCTQTVAVPAAVRRQSGITALTEAQITAFRPYTHFASTAYCSPASTLAWNCGDNCEANPTFKPVASGGDGVLTQFWYVGYDPALNEVIVGHQGTDSSKIIPDLTDGDFVLGFLDGNLFPGIGLGSGVLVHNGFAASQSRSASDVLAAVKNATSTFKTNKVTVTGHSLGAALALLDAVFLHLQLPNATTRFVGYGLPRTGNQAFADFVDAQSMSVTHINNKKDTVPILPPRWLGYHHSSGEVHIDESGSWEACPGRIGSARALDAGRDASDLANVKRVRVPWLKQSESALSIPDCPRRASSSPLRESSIRGRRPHHALSTGFMWIITGPFDEDHSDGQAPDSMSIVPFTLPTLSSPPEQKLLKTGKEYTLGRRDNPLQIKSKAISKAHALFLVAPCSQEDAADPAFVPALTFQNTTDRIRPVERPSQSRPRVLCQPKTSMQLENGDIIHLSASIFVRVRWERLCCYNPPAKGVPQSALRECAELGIHLVPTPHPDVTHHLTPSYTLTPAIATSLISAVTLVKPDWLTALLASGRSDEAGELSLLEEHFVLPQTTKFRPSFSPSLPPQLKKYAVWEPNEERSGLFRGHRFVFVGEKGAETQNAMKDLVKRGEGDYECFAAANGNDAFRQVLAKGRARNTILVPVATRDSVTAAVGRDGWSGLVQEATSFEVKFIVPEKIIEAVVHADVSHIDATYNPGEGNAPGMPTFAPALIYIAL</sequence>
<feature type="signal peptide" evidence="6">
    <location>
        <begin position="1"/>
        <end position="24"/>
    </location>
</feature>
<organism evidence="8">
    <name type="scientific">Ganoderma boninense</name>
    <dbReference type="NCBI Taxonomy" id="34458"/>
    <lineage>
        <taxon>Eukaryota</taxon>
        <taxon>Fungi</taxon>
        <taxon>Dikarya</taxon>
        <taxon>Basidiomycota</taxon>
        <taxon>Agaricomycotina</taxon>
        <taxon>Agaricomycetes</taxon>
        <taxon>Polyporales</taxon>
        <taxon>Polyporaceae</taxon>
        <taxon>Ganoderma</taxon>
    </lineage>
</organism>
<gene>
    <name evidence="8" type="primary">I1RD69</name>
</gene>
<dbReference type="AlphaFoldDB" id="A0A5K1K803"/>